<feature type="region of interest" description="Disordered" evidence="2">
    <location>
        <begin position="107"/>
        <end position="140"/>
    </location>
</feature>
<organism evidence="4 5">
    <name type="scientific">Pyrrhoderma noxium</name>
    <dbReference type="NCBI Taxonomy" id="2282107"/>
    <lineage>
        <taxon>Eukaryota</taxon>
        <taxon>Fungi</taxon>
        <taxon>Dikarya</taxon>
        <taxon>Basidiomycota</taxon>
        <taxon>Agaricomycotina</taxon>
        <taxon>Agaricomycetes</taxon>
        <taxon>Hymenochaetales</taxon>
        <taxon>Hymenochaetaceae</taxon>
        <taxon>Pyrrhoderma</taxon>
    </lineage>
</organism>
<feature type="region of interest" description="Disordered" evidence="2">
    <location>
        <begin position="1"/>
        <end position="28"/>
    </location>
</feature>
<proteinExistence type="predicted"/>
<dbReference type="InParanoid" id="A0A286UUF2"/>
<dbReference type="InterPro" id="IPR029071">
    <property type="entry name" value="Ubiquitin-like_domsf"/>
</dbReference>
<dbReference type="Proteomes" id="UP000217199">
    <property type="component" value="Unassembled WGS sequence"/>
</dbReference>
<dbReference type="GO" id="GO:0071004">
    <property type="term" value="C:U2-type prespliceosome"/>
    <property type="evidence" value="ECO:0007669"/>
    <property type="project" value="TreeGrafter"/>
</dbReference>
<dbReference type="GO" id="GO:0003723">
    <property type="term" value="F:RNA binding"/>
    <property type="evidence" value="ECO:0007669"/>
    <property type="project" value="InterPro"/>
</dbReference>
<dbReference type="GO" id="GO:0071013">
    <property type="term" value="C:catalytic step 2 spliceosome"/>
    <property type="evidence" value="ECO:0007669"/>
    <property type="project" value="TreeGrafter"/>
</dbReference>
<dbReference type="PANTHER" id="PTHR15316:SF1">
    <property type="entry name" value="SPLICING FACTOR 3A SUBUNIT 1"/>
    <property type="match status" value="1"/>
</dbReference>
<feature type="compositionally biased region" description="Basic and acidic residues" evidence="2">
    <location>
        <begin position="250"/>
        <end position="276"/>
    </location>
</feature>
<accession>A0A286UUF2</accession>
<dbReference type="GO" id="GO:0005686">
    <property type="term" value="C:U2 snRNP"/>
    <property type="evidence" value="ECO:0007669"/>
    <property type="project" value="TreeGrafter"/>
</dbReference>
<dbReference type="InterPro" id="IPR000626">
    <property type="entry name" value="Ubiquitin-like_dom"/>
</dbReference>
<feature type="compositionally biased region" description="Basic and acidic residues" evidence="2">
    <location>
        <begin position="127"/>
        <end position="140"/>
    </location>
</feature>
<dbReference type="SUPFAM" id="SSF54236">
    <property type="entry name" value="Ubiquitin-like"/>
    <property type="match status" value="1"/>
</dbReference>
<dbReference type="GO" id="GO:0045292">
    <property type="term" value="P:mRNA cis splicing, via spliceosome"/>
    <property type="evidence" value="ECO:0007669"/>
    <property type="project" value="InterPro"/>
</dbReference>
<evidence type="ECO:0000256" key="1">
    <source>
        <dbReference type="ARBA" id="ARBA00022664"/>
    </source>
</evidence>
<dbReference type="Gene3D" id="3.10.20.90">
    <property type="entry name" value="Phosphatidylinositol 3-kinase Catalytic Subunit, Chain A, domain 1"/>
    <property type="match status" value="1"/>
</dbReference>
<feature type="compositionally biased region" description="Acidic residues" evidence="2">
    <location>
        <begin position="115"/>
        <end position="126"/>
    </location>
</feature>
<feature type="domain" description="Ubiquitin-like" evidence="3">
    <location>
        <begin position="496"/>
        <end position="558"/>
    </location>
</feature>
<dbReference type="Pfam" id="PF00240">
    <property type="entry name" value="ubiquitin"/>
    <property type="match status" value="1"/>
</dbReference>
<reference evidence="4 5" key="1">
    <citation type="journal article" date="2017" name="Mol. Ecol.">
        <title>Comparative and population genomic landscape of Phellinus noxius: A hypervariable fungus causing root rot in trees.</title>
        <authorList>
            <person name="Chung C.L."/>
            <person name="Lee T.J."/>
            <person name="Akiba M."/>
            <person name="Lee H.H."/>
            <person name="Kuo T.H."/>
            <person name="Liu D."/>
            <person name="Ke H.M."/>
            <person name="Yokoi T."/>
            <person name="Roa M.B."/>
            <person name="Lu M.J."/>
            <person name="Chang Y.Y."/>
            <person name="Ann P.J."/>
            <person name="Tsai J.N."/>
            <person name="Chen C.Y."/>
            <person name="Tzean S.S."/>
            <person name="Ota Y."/>
            <person name="Hattori T."/>
            <person name="Sahashi N."/>
            <person name="Liou R.F."/>
            <person name="Kikuchi T."/>
            <person name="Tsai I.J."/>
        </authorList>
    </citation>
    <scope>NUCLEOTIDE SEQUENCE [LARGE SCALE GENOMIC DNA]</scope>
    <source>
        <strain evidence="4 5">FFPRI411160</strain>
    </source>
</reference>
<sequence>MLEISKQHAEWERLKREKEKKRQDDKEAERIAFAEIDWHDYAIVQTIEFTAADANSELPPPMTVEEMISRTLAQKKMAAMIMEDTADEVEAVRARQAAEEIASANATTNGAVDDATMDVSDDEDQEVKDRRKKEEEERQVEMERARAIQATSMDASGPMKIRTDYVPKLGGRNAKVTLTTCAVCGQQVPVDELQEHMRIELLDPRWKSQRDVLEARRAQLSELQRGANVETSLRSLARARVDIFGTEADEEKRKREEQAELERRKERERDVWDGHTASKDKTLDKFQSTSNIDEQIAAIHRAKGLAAVEATNGPGIGPAAGPGVVHSLPAPPPSLPAPPRRDTPGGVPDPAFAAATVSAGPQPASMYAGQPAPVMLPPLHFQGLDAAQPFGFQPPPSAAPGGPGIHPSRLAALAGSPPIPMQAGMVRSADQMEGIENDGIPPAKKQKIGRLPGGQYYPEQNWIDLHPHPISVQVQLPVDPSKPEWKLDGSVVTLNEIPVTLLVSTFRDYVVRHVDSTVPLSRIMLSLNGKMLTNANTLASYNIEDEDLLVLSLREAKKKR</sequence>
<name>A0A286UUF2_9AGAM</name>
<gene>
    <name evidence="4" type="ORF">PNOK_0029100</name>
</gene>
<keyword evidence="5" id="KW-1185">Reference proteome</keyword>
<protein>
    <submittedName>
        <fullName evidence="4">Pre-mrna splicing factor</fullName>
    </submittedName>
</protein>
<dbReference type="PROSITE" id="PS50053">
    <property type="entry name" value="UBIQUITIN_2"/>
    <property type="match status" value="1"/>
</dbReference>
<dbReference type="STRING" id="2282107.A0A286UUF2"/>
<dbReference type="InterPro" id="IPR022030">
    <property type="entry name" value="SF3A1_dom"/>
</dbReference>
<dbReference type="GO" id="GO:0000381">
    <property type="term" value="P:regulation of alternative mRNA splicing, via spliceosome"/>
    <property type="evidence" value="ECO:0007669"/>
    <property type="project" value="TreeGrafter"/>
</dbReference>
<dbReference type="EMBL" id="NBII01000001">
    <property type="protein sequence ID" value="PAV23223.1"/>
    <property type="molecule type" value="Genomic_DNA"/>
</dbReference>
<comment type="caution">
    <text evidence="4">The sequence shown here is derived from an EMBL/GenBank/DDBJ whole genome shotgun (WGS) entry which is preliminary data.</text>
</comment>
<keyword evidence="1" id="KW-0507">mRNA processing</keyword>
<dbReference type="PANTHER" id="PTHR15316">
    <property type="entry name" value="SPLICEOSOME ASSOCIATED PROTEIN 114/SWAP SPLICING FACTOR-RELATED"/>
    <property type="match status" value="1"/>
</dbReference>
<evidence type="ECO:0000259" key="3">
    <source>
        <dbReference type="PROSITE" id="PS50053"/>
    </source>
</evidence>
<evidence type="ECO:0000313" key="4">
    <source>
        <dbReference type="EMBL" id="PAV23223.1"/>
    </source>
</evidence>
<dbReference type="OrthoDB" id="447637at2759"/>
<evidence type="ECO:0000313" key="5">
    <source>
        <dbReference type="Proteomes" id="UP000217199"/>
    </source>
</evidence>
<dbReference type="InterPro" id="IPR045146">
    <property type="entry name" value="SF3A1"/>
</dbReference>
<evidence type="ECO:0000256" key="2">
    <source>
        <dbReference type="SAM" id="MobiDB-lite"/>
    </source>
</evidence>
<dbReference type="Pfam" id="PF12230">
    <property type="entry name" value="PRP21_like_P"/>
    <property type="match status" value="1"/>
</dbReference>
<feature type="region of interest" description="Disordered" evidence="2">
    <location>
        <begin position="248"/>
        <end position="276"/>
    </location>
</feature>
<dbReference type="AlphaFoldDB" id="A0A286UUF2"/>